<feature type="compositionally biased region" description="Polar residues" evidence="1">
    <location>
        <begin position="44"/>
        <end position="61"/>
    </location>
</feature>
<dbReference type="EMBL" id="CP042202">
    <property type="protein sequence ID" value="QDS77530.1"/>
    <property type="molecule type" value="Genomic_DNA"/>
</dbReference>
<evidence type="ECO:0000256" key="1">
    <source>
        <dbReference type="SAM" id="MobiDB-lite"/>
    </source>
</evidence>
<evidence type="ECO:0000313" key="3">
    <source>
        <dbReference type="Proteomes" id="UP000316270"/>
    </source>
</evidence>
<name>A0A517LPF3_9PEZI</name>
<evidence type="ECO:0000313" key="2">
    <source>
        <dbReference type="EMBL" id="QDS77530.1"/>
    </source>
</evidence>
<feature type="region of interest" description="Disordered" evidence="1">
    <location>
        <begin position="44"/>
        <end position="63"/>
    </location>
</feature>
<accession>A0A517LPF3</accession>
<feature type="compositionally biased region" description="Polar residues" evidence="1">
    <location>
        <begin position="162"/>
        <end position="173"/>
    </location>
</feature>
<protein>
    <submittedName>
        <fullName evidence="2">Uncharacterized protein</fullName>
    </submittedName>
</protein>
<dbReference type="AlphaFoldDB" id="A0A517LPF3"/>
<sequence length="190" mass="21094">MAAGLRSTTPASLIKTNSCFFTPNTKRTEWKTFTTRLIRHQIGPATSKSTTLRGSHGNRSSVDVALDKSERRRTMNHVPVGAGRIDWKRLRQNSLAIKQITADHSVRNCAVNKGHAQNSEIAFYQKIAPISQLRPLCEMNVQPRRGKFQALSEYESEDDARNGSSTRLKSGGSQLKPLDEECAGLTGREV</sequence>
<proteinExistence type="predicted"/>
<dbReference type="Proteomes" id="UP000316270">
    <property type="component" value="Chromosome 18"/>
</dbReference>
<organism evidence="2 3">
    <name type="scientific">Venturia effusa</name>
    <dbReference type="NCBI Taxonomy" id="50376"/>
    <lineage>
        <taxon>Eukaryota</taxon>
        <taxon>Fungi</taxon>
        <taxon>Dikarya</taxon>
        <taxon>Ascomycota</taxon>
        <taxon>Pezizomycotina</taxon>
        <taxon>Dothideomycetes</taxon>
        <taxon>Pleosporomycetidae</taxon>
        <taxon>Venturiales</taxon>
        <taxon>Venturiaceae</taxon>
        <taxon>Venturia</taxon>
    </lineage>
</organism>
<feature type="region of interest" description="Disordered" evidence="1">
    <location>
        <begin position="151"/>
        <end position="190"/>
    </location>
</feature>
<keyword evidence="3" id="KW-1185">Reference proteome</keyword>
<reference evidence="2 3" key="1">
    <citation type="submission" date="2019-07" db="EMBL/GenBank/DDBJ databases">
        <title>Finished genome of Venturia effusa.</title>
        <authorList>
            <person name="Young C.A."/>
            <person name="Cox M.P."/>
            <person name="Ganley A.R.D."/>
            <person name="David W.J."/>
        </authorList>
    </citation>
    <scope>NUCLEOTIDE SEQUENCE [LARGE SCALE GENOMIC DNA]</scope>
    <source>
        <strain evidence="3">albino</strain>
    </source>
</reference>
<dbReference type="OrthoDB" id="10418440at2759"/>
<gene>
    <name evidence="2" type="ORF">FKW77_000870</name>
</gene>